<evidence type="ECO:0000256" key="1">
    <source>
        <dbReference type="SAM" id="Phobius"/>
    </source>
</evidence>
<feature type="transmembrane region" description="Helical" evidence="1">
    <location>
        <begin position="101"/>
        <end position="120"/>
    </location>
</feature>
<evidence type="ECO:0000313" key="3">
    <source>
        <dbReference type="EMBL" id="PZF78392.1"/>
    </source>
</evidence>
<feature type="transmembrane region" description="Helical" evidence="1">
    <location>
        <begin position="72"/>
        <end position="95"/>
    </location>
</feature>
<feature type="domain" description="EamA" evidence="2">
    <location>
        <begin position="154"/>
        <end position="291"/>
    </location>
</feature>
<dbReference type="InterPro" id="IPR000620">
    <property type="entry name" value="EamA_dom"/>
</dbReference>
<feature type="domain" description="EamA" evidence="2">
    <location>
        <begin position="10"/>
        <end position="143"/>
    </location>
</feature>
<dbReference type="GO" id="GO:0016020">
    <property type="term" value="C:membrane"/>
    <property type="evidence" value="ECO:0007669"/>
    <property type="project" value="InterPro"/>
</dbReference>
<dbReference type="Proteomes" id="UP000248795">
    <property type="component" value="Unassembled WGS sequence"/>
</dbReference>
<dbReference type="InterPro" id="IPR037185">
    <property type="entry name" value="EmrE-like"/>
</dbReference>
<feature type="transmembrane region" description="Helical" evidence="1">
    <location>
        <begin position="276"/>
        <end position="297"/>
    </location>
</feature>
<organism evidence="3 4">
    <name type="scientific">Aestuariivirga litoralis</name>
    <dbReference type="NCBI Taxonomy" id="2650924"/>
    <lineage>
        <taxon>Bacteria</taxon>
        <taxon>Pseudomonadati</taxon>
        <taxon>Pseudomonadota</taxon>
        <taxon>Alphaproteobacteria</taxon>
        <taxon>Hyphomicrobiales</taxon>
        <taxon>Aestuariivirgaceae</taxon>
        <taxon>Aestuariivirga</taxon>
    </lineage>
</organism>
<dbReference type="Pfam" id="PF00892">
    <property type="entry name" value="EamA"/>
    <property type="match status" value="2"/>
</dbReference>
<dbReference type="RefSeq" id="WP_111195719.1">
    <property type="nucleotide sequence ID" value="NZ_QKVK01000001.1"/>
</dbReference>
<evidence type="ECO:0000259" key="2">
    <source>
        <dbReference type="Pfam" id="PF00892"/>
    </source>
</evidence>
<feature type="transmembrane region" description="Helical" evidence="1">
    <location>
        <begin position="127"/>
        <end position="145"/>
    </location>
</feature>
<dbReference type="PANTHER" id="PTHR22911">
    <property type="entry name" value="ACYL-MALONYL CONDENSING ENZYME-RELATED"/>
    <property type="match status" value="1"/>
</dbReference>
<feature type="transmembrane region" description="Helical" evidence="1">
    <location>
        <begin position="41"/>
        <end position="60"/>
    </location>
</feature>
<feature type="transmembrane region" description="Helical" evidence="1">
    <location>
        <begin position="184"/>
        <end position="205"/>
    </location>
</feature>
<feature type="transmembrane region" description="Helical" evidence="1">
    <location>
        <begin position="251"/>
        <end position="270"/>
    </location>
</feature>
<keyword evidence="1" id="KW-0812">Transmembrane</keyword>
<dbReference type="AlphaFoldDB" id="A0A2W2AXB2"/>
<reference evidence="4" key="1">
    <citation type="submission" date="2018-06" db="EMBL/GenBank/DDBJ databases">
        <title>Aestuariibacter litoralis strain KCTC 52945T.</title>
        <authorList>
            <person name="Li X."/>
            <person name="Salam N."/>
            <person name="Li J.-L."/>
            <person name="Chen Y.-M."/>
            <person name="Yang Z.-W."/>
            <person name="Zhang L.-Y."/>
            <person name="Han M.-X."/>
            <person name="Xiao M."/>
            <person name="Li W.-J."/>
        </authorList>
    </citation>
    <scope>NUCLEOTIDE SEQUENCE [LARGE SCALE GENOMIC DNA]</scope>
    <source>
        <strain evidence="4">KCTC 52945</strain>
    </source>
</reference>
<accession>A0A2W2AXB2</accession>
<protein>
    <recommendedName>
        <fullName evidence="2">EamA domain-containing protein</fullName>
    </recommendedName>
</protein>
<proteinExistence type="predicted"/>
<feature type="transmembrane region" description="Helical" evidence="1">
    <location>
        <begin position="217"/>
        <end position="239"/>
    </location>
</feature>
<keyword evidence="4" id="KW-1185">Reference proteome</keyword>
<dbReference type="PROSITE" id="PS51257">
    <property type="entry name" value="PROKAR_LIPOPROTEIN"/>
    <property type="match status" value="1"/>
</dbReference>
<keyword evidence="1" id="KW-0472">Membrane</keyword>
<keyword evidence="1" id="KW-1133">Transmembrane helix</keyword>
<gene>
    <name evidence="3" type="ORF">DK847_00790</name>
</gene>
<feature type="transmembrane region" description="Helical" evidence="1">
    <location>
        <begin position="151"/>
        <end position="172"/>
    </location>
</feature>
<name>A0A2W2AXB2_9HYPH</name>
<dbReference type="EMBL" id="QKVK01000001">
    <property type="protein sequence ID" value="PZF78392.1"/>
    <property type="molecule type" value="Genomic_DNA"/>
</dbReference>
<comment type="caution">
    <text evidence="3">The sequence shown here is derived from an EMBL/GenBank/DDBJ whole genome shotgun (WGS) entry which is preliminary data.</text>
</comment>
<sequence length="318" mass="34057">MSQKVFSYGAGVLFAAAGAACWSMAGGLVRLTHGIDAWQIVFYRSAVVLACMLVWLGLRFRGEFLAKTRDAGVNAVIAGVAIGTAGLVFIIAMFYTTVADAVFMTGVAPFLSAILGVWILRERIPAITWFAMCVALAGMGIIFYGNAGGGAFVGTLLALYSAFCFSCYAVMLRWGQRSDMSVALIWNAVYLVVVTGVIILLPTALRDSHGLQDFAIGWRNFGLCFVMGAVQLTLGLILFTIGSRSVPAAQLALIALVEPTLSPLWAWLASGELPPVWTFLGGAVIVAAIVIQALFATRNKRHARQARQRSLEPAFDHP</sequence>
<dbReference type="SUPFAM" id="SSF103481">
    <property type="entry name" value="Multidrug resistance efflux transporter EmrE"/>
    <property type="match status" value="2"/>
</dbReference>
<evidence type="ECO:0000313" key="4">
    <source>
        <dbReference type="Proteomes" id="UP000248795"/>
    </source>
</evidence>